<gene>
    <name evidence="3" type="primary">HABP2</name>
    <name evidence="3" type="ORF">SK128_015051</name>
</gene>
<feature type="compositionally biased region" description="Basic residues" evidence="1">
    <location>
        <begin position="9"/>
        <end position="18"/>
    </location>
</feature>
<feature type="non-terminal residue" evidence="3">
    <location>
        <position position="1"/>
    </location>
</feature>
<dbReference type="PROSITE" id="PS00134">
    <property type="entry name" value="TRYPSIN_HIS"/>
    <property type="match status" value="1"/>
</dbReference>
<dbReference type="EMBL" id="JAXCGZ010007679">
    <property type="protein sequence ID" value="KAK7078749.1"/>
    <property type="molecule type" value="Genomic_DNA"/>
</dbReference>
<sequence>SSSDASSARSKRRTFKVKRKEEGNLEKILQNSDKTNFKPPVIEYGGWIPIIRNPYSIFHSHRKNTSPNPLWKAIQKTPGEKSSSSSNLSTERIPLIKRSTRFHGGIGERKSSHKDLGTDVVLVIDYSLYKVPTPPSPPLKTTNKESPTEVKNTTAKRPTTITDALYSSHLSSESGNTTESVNVAAKSNGTEFINTTIISSNITDDDESEGGILPAVIGFQTSVENETDYDLEIEQEDMSTLNVSDTDRERGTEASNDVEEKRKEEIADNLSQDDVMEMADPVFYCGGTLITQKHILTAAHCVIPRKPNVIRLGEIDFRTANESLSVDYRVLRIAINPGYRFPVKYNDIATTHRMAAQSTLYAKVKLRETQNA</sequence>
<evidence type="ECO:0000313" key="3">
    <source>
        <dbReference type="EMBL" id="KAK7078749.1"/>
    </source>
</evidence>
<evidence type="ECO:0000256" key="1">
    <source>
        <dbReference type="SAM" id="MobiDB-lite"/>
    </source>
</evidence>
<dbReference type="GO" id="GO:0004252">
    <property type="term" value="F:serine-type endopeptidase activity"/>
    <property type="evidence" value="ECO:0007669"/>
    <property type="project" value="InterPro"/>
</dbReference>
<accession>A0AAN8XGH3</accession>
<dbReference type="PANTHER" id="PTHR24258:SF136">
    <property type="entry name" value="GH06673P-RELATED"/>
    <property type="match status" value="1"/>
</dbReference>
<proteinExistence type="predicted"/>
<dbReference type="Gene3D" id="2.40.10.10">
    <property type="entry name" value="Trypsin-like serine proteases"/>
    <property type="match status" value="1"/>
</dbReference>
<dbReference type="AlphaFoldDB" id="A0AAN8XGH3"/>
<dbReference type="GO" id="GO:0006508">
    <property type="term" value="P:proteolysis"/>
    <property type="evidence" value="ECO:0007669"/>
    <property type="project" value="InterPro"/>
</dbReference>
<dbReference type="InterPro" id="IPR018114">
    <property type="entry name" value="TRYPSIN_HIS"/>
</dbReference>
<protein>
    <submittedName>
        <fullName evidence="3">Hyaluronan-binding protein 2</fullName>
    </submittedName>
</protein>
<name>A0AAN8XGH3_HALRR</name>
<feature type="region of interest" description="Disordered" evidence="1">
    <location>
        <begin position="237"/>
        <end position="261"/>
    </location>
</feature>
<dbReference type="SUPFAM" id="SSF50494">
    <property type="entry name" value="Trypsin-like serine proteases"/>
    <property type="match status" value="1"/>
</dbReference>
<dbReference type="InterPro" id="IPR043504">
    <property type="entry name" value="Peptidase_S1_PA_chymotrypsin"/>
</dbReference>
<reference evidence="3 4" key="1">
    <citation type="submission" date="2023-11" db="EMBL/GenBank/DDBJ databases">
        <title>Halocaridina rubra genome assembly.</title>
        <authorList>
            <person name="Smith C."/>
        </authorList>
    </citation>
    <scope>NUCLEOTIDE SEQUENCE [LARGE SCALE GENOMIC DNA]</scope>
    <source>
        <strain evidence="3">EP-1</strain>
        <tissue evidence="3">Whole</tissue>
    </source>
</reference>
<dbReference type="PANTHER" id="PTHR24258">
    <property type="entry name" value="SERINE PROTEASE-RELATED"/>
    <property type="match status" value="1"/>
</dbReference>
<evidence type="ECO:0000259" key="2">
    <source>
        <dbReference type="Pfam" id="PF00089"/>
    </source>
</evidence>
<dbReference type="InterPro" id="IPR009003">
    <property type="entry name" value="Peptidase_S1_PA"/>
</dbReference>
<comment type="caution">
    <text evidence="3">The sequence shown here is derived from an EMBL/GenBank/DDBJ whole genome shotgun (WGS) entry which is preliminary data.</text>
</comment>
<feature type="compositionally biased region" description="Basic and acidic residues" evidence="1">
    <location>
        <begin position="245"/>
        <end position="261"/>
    </location>
</feature>
<dbReference type="Proteomes" id="UP001381693">
    <property type="component" value="Unassembled WGS sequence"/>
</dbReference>
<dbReference type="InterPro" id="IPR001254">
    <property type="entry name" value="Trypsin_dom"/>
</dbReference>
<feature type="region of interest" description="Disordered" evidence="1">
    <location>
        <begin position="1"/>
        <end position="22"/>
    </location>
</feature>
<feature type="region of interest" description="Disordered" evidence="1">
    <location>
        <begin position="135"/>
        <end position="154"/>
    </location>
</feature>
<dbReference type="Pfam" id="PF00089">
    <property type="entry name" value="Trypsin"/>
    <property type="match status" value="1"/>
</dbReference>
<keyword evidence="4" id="KW-1185">Reference proteome</keyword>
<feature type="domain" description="Peptidase S1" evidence="2">
    <location>
        <begin position="284"/>
        <end position="352"/>
    </location>
</feature>
<feature type="region of interest" description="Disordered" evidence="1">
    <location>
        <begin position="63"/>
        <end position="90"/>
    </location>
</feature>
<organism evidence="3 4">
    <name type="scientific">Halocaridina rubra</name>
    <name type="common">Hawaiian red shrimp</name>
    <dbReference type="NCBI Taxonomy" id="373956"/>
    <lineage>
        <taxon>Eukaryota</taxon>
        <taxon>Metazoa</taxon>
        <taxon>Ecdysozoa</taxon>
        <taxon>Arthropoda</taxon>
        <taxon>Crustacea</taxon>
        <taxon>Multicrustacea</taxon>
        <taxon>Malacostraca</taxon>
        <taxon>Eumalacostraca</taxon>
        <taxon>Eucarida</taxon>
        <taxon>Decapoda</taxon>
        <taxon>Pleocyemata</taxon>
        <taxon>Caridea</taxon>
        <taxon>Atyoidea</taxon>
        <taxon>Atyidae</taxon>
        <taxon>Halocaridina</taxon>
    </lineage>
</organism>
<evidence type="ECO:0000313" key="4">
    <source>
        <dbReference type="Proteomes" id="UP001381693"/>
    </source>
</evidence>